<feature type="domain" description="Thiamine pyrophosphate enzyme TPP-binding" evidence="12">
    <location>
        <begin position="383"/>
        <end position="527"/>
    </location>
</feature>
<dbReference type="Pfam" id="PF02775">
    <property type="entry name" value="TPP_enzyme_C"/>
    <property type="match status" value="1"/>
</dbReference>
<evidence type="ECO:0000256" key="7">
    <source>
        <dbReference type="ARBA" id="ARBA00023052"/>
    </source>
</evidence>
<evidence type="ECO:0000256" key="2">
    <source>
        <dbReference type="ARBA" id="ARBA00001964"/>
    </source>
</evidence>
<keyword evidence="14" id="KW-0670">Pyruvate</keyword>
<evidence type="ECO:0000256" key="3">
    <source>
        <dbReference type="ARBA" id="ARBA00007812"/>
    </source>
</evidence>
<dbReference type="EC" id="4.1.1.1" evidence="14"/>
<keyword evidence="7 10" id="KW-0786">Thiamine pyrophosphate</keyword>
<evidence type="ECO:0000313" key="14">
    <source>
        <dbReference type="EMBL" id="OAT22611.1"/>
    </source>
</evidence>
<dbReference type="InterPro" id="IPR012110">
    <property type="entry name" value="PDC/IPDC-like"/>
</dbReference>
<dbReference type="STRING" id="1354337.M983_2925"/>
<dbReference type="InterPro" id="IPR012001">
    <property type="entry name" value="Thiamin_PyroP_enz_TPP-bd_dom"/>
</dbReference>
<gene>
    <name evidence="14" type="ORF">M983_2925</name>
</gene>
<evidence type="ECO:0000313" key="15">
    <source>
        <dbReference type="Proteomes" id="UP000094023"/>
    </source>
</evidence>
<dbReference type="SUPFAM" id="SSF52467">
    <property type="entry name" value="DHS-like NAD/FAD-binding domain"/>
    <property type="match status" value="1"/>
</dbReference>
<evidence type="ECO:0000259" key="13">
    <source>
        <dbReference type="Pfam" id="PF02776"/>
    </source>
</evidence>
<dbReference type="GO" id="GO:0004737">
    <property type="term" value="F:pyruvate decarboxylase activity"/>
    <property type="evidence" value="ECO:0007669"/>
    <property type="project" value="UniProtKB-EC"/>
</dbReference>
<dbReference type="Gene3D" id="3.40.50.1220">
    <property type="entry name" value="TPP-binding domain"/>
    <property type="match status" value="1"/>
</dbReference>
<dbReference type="Pfam" id="PF00205">
    <property type="entry name" value="TPP_enzyme_M"/>
    <property type="match status" value="1"/>
</dbReference>
<evidence type="ECO:0000259" key="11">
    <source>
        <dbReference type="Pfam" id="PF00205"/>
    </source>
</evidence>
<keyword evidence="8 14" id="KW-0456">Lyase</keyword>
<dbReference type="PANTHER" id="PTHR43452">
    <property type="entry name" value="PYRUVATE DECARBOXYLASE"/>
    <property type="match status" value="1"/>
</dbReference>
<dbReference type="Gene3D" id="3.40.50.970">
    <property type="match status" value="2"/>
</dbReference>
<comment type="cofactor">
    <cofactor evidence="1">
        <name>a metal cation</name>
        <dbReference type="ChEBI" id="CHEBI:25213"/>
    </cofactor>
</comment>
<accession>A0A198FEB4</accession>
<dbReference type="InterPro" id="IPR012000">
    <property type="entry name" value="Thiamin_PyroP_enz_cen_dom"/>
</dbReference>
<sequence length="551" mass="61042">MSNTVIKYLLNSLYDLGIHDIFGVAGDYAFPIEDTVCNSERMRWIGNCNELNAAYAADGYARVKGVAALSTTFGVGELSAINGIAGAYAENLPIFHLVGMPASGVQNSKRLVHHTLGNGDFDVFYELGQRLACAHTILTPDNCIEETARLINTALKERRPVYIGIPSDYALMPINSPQNTSVVSPVSSVSNKENLEKAISTIIKKITHSEKICVLPGILSSRFGVDEKVQTLIDKTGLPFATMFMDKSVLSESHPQYVGMYDGQLMTPQVRNFVENSEYIIGIGAILSDFNTGCFTAKINPEQFINIMPDYVEIGDEKFTSVHMDDVITRLIEALSYKIYSIPKAQSLNNNTQFHHEKITAEYLYPKLEAFFKPNDIIFSETGTCSMGLGFALLPENAKIHNQTLWGSIGWATPASFGAAIAAPESRIILVTGEGSHQLTVQEISQFIRFGLKPIILVLNNDGYLIERLLCDYPDAYYNDLAQWNYHQLPQAFGATDWYCQKVTSTNELDEALKIASSNTSACYIEIVTDKYESSELAQKLNEFKSALYSF</sequence>
<dbReference type="GO" id="GO:0030976">
    <property type="term" value="F:thiamine pyrophosphate binding"/>
    <property type="evidence" value="ECO:0007669"/>
    <property type="project" value="InterPro"/>
</dbReference>
<evidence type="ECO:0000256" key="4">
    <source>
        <dbReference type="ARBA" id="ARBA00022723"/>
    </source>
</evidence>
<keyword evidence="15" id="KW-1185">Reference proteome</keyword>
<dbReference type="FunFam" id="3.40.50.970:FF:000019">
    <property type="entry name" value="Pyruvate decarboxylase isozyme"/>
    <property type="match status" value="1"/>
</dbReference>
<dbReference type="FunFam" id="3.40.50.970:FF:000024">
    <property type="entry name" value="Pyruvate decarboxylase isozyme"/>
    <property type="match status" value="1"/>
</dbReference>
<feature type="domain" description="Thiamine pyrophosphate enzyme central" evidence="11">
    <location>
        <begin position="199"/>
        <end position="324"/>
    </location>
</feature>
<organism evidence="14 15">
    <name type="scientific">Proteus myxofaciens ATCC 19692</name>
    <dbReference type="NCBI Taxonomy" id="1354337"/>
    <lineage>
        <taxon>Bacteria</taxon>
        <taxon>Pseudomonadati</taxon>
        <taxon>Pseudomonadota</taxon>
        <taxon>Gammaproteobacteria</taxon>
        <taxon>Enterobacterales</taxon>
        <taxon>Morganellaceae</taxon>
        <taxon>Proteus</taxon>
    </lineage>
</organism>
<keyword evidence="4 9" id="KW-0479">Metal-binding</keyword>
<evidence type="ECO:0000256" key="10">
    <source>
        <dbReference type="RuleBase" id="RU362132"/>
    </source>
</evidence>
<dbReference type="InterPro" id="IPR047213">
    <property type="entry name" value="TPP_PYR_PDC_IPDC-like"/>
</dbReference>
<evidence type="ECO:0000256" key="1">
    <source>
        <dbReference type="ARBA" id="ARBA00001920"/>
    </source>
</evidence>
<protein>
    <submittedName>
        <fullName evidence="14">Pyruvate/alpha-keto-acid decarboxylase</fullName>
        <ecNumber evidence="14">4.1.1.-</ecNumber>
        <ecNumber evidence="14">4.1.1.1</ecNumber>
    </submittedName>
</protein>
<reference evidence="14 15" key="1">
    <citation type="submission" date="2016-04" db="EMBL/GenBank/DDBJ databases">
        <title>ATOL: Assembling a taxonomically balanced genome-scale reconstruction of the evolutionary history of the Enterobacteriaceae.</title>
        <authorList>
            <person name="Plunkett G.III."/>
            <person name="Neeno-Eckwall E.C."/>
            <person name="Glasner J.D."/>
            <person name="Perna N.T."/>
        </authorList>
    </citation>
    <scope>NUCLEOTIDE SEQUENCE [LARGE SCALE GENOMIC DNA]</scope>
    <source>
        <strain evidence="14 15">ATCC 19692</strain>
    </source>
</reference>
<evidence type="ECO:0000256" key="9">
    <source>
        <dbReference type="PIRSR" id="PIRSR036565-2"/>
    </source>
</evidence>
<dbReference type="PATRIC" id="fig|1354337.4.peg.3011"/>
<comment type="caution">
    <text evidence="14">The sequence shown here is derived from an EMBL/GenBank/DDBJ whole genome shotgun (WGS) entry which is preliminary data.</text>
</comment>
<proteinExistence type="inferred from homology"/>
<dbReference type="EMBL" id="LXEN01000149">
    <property type="protein sequence ID" value="OAT22611.1"/>
    <property type="molecule type" value="Genomic_DNA"/>
</dbReference>
<dbReference type="SUPFAM" id="SSF52518">
    <property type="entry name" value="Thiamin diphosphate-binding fold (THDP-binding)"/>
    <property type="match status" value="2"/>
</dbReference>
<dbReference type="RefSeq" id="WP_066752611.1">
    <property type="nucleotide sequence ID" value="NZ_LXEN01000149.1"/>
</dbReference>
<dbReference type="CDD" id="cd07038">
    <property type="entry name" value="TPP_PYR_PDC_IPDC_like"/>
    <property type="match status" value="1"/>
</dbReference>
<keyword evidence="5" id="KW-0210">Decarboxylase</keyword>
<evidence type="ECO:0000256" key="8">
    <source>
        <dbReference type="ARBA" id="ARBA00023239"/>
    </source>
</evidence>
<evidence type="ECO:0000256" key="6">
    <source>
        <dbReference type="ARBA" id="ARBA00022842"/>
    </source>
</evidence>
<feature type="binding site" evidence="9">
    <location>
        <position position="463"/>
    </location>
    <ligand>
        <name>Mg(2+)</name>
        <dbReference type="ChEBI" id="CHEBI:18420"/>
    </ligand>
</feature>
<dbReference type="GO" id="GO:0000949">
    <property type="term" value="P:aromatic amino acid family catabolic process to alcohol via Ehrlich pathway"/>
    <property type="evidence" value="ECO:0007669"/>
    <property type="project" value="TreeGrafter"/>
</dbReference>
<dbReference type="Proteomes" id="UP000094023">
    <property type="component" value="Unassembled WGS sequence"/>
</dbReference>
<dbReference type="InterPro" id="IPR011766">
    <property type="entry name" value="TPP_enzyme_TPP-bd"/>
</dbReference>
<evidence type="ECO:0000259" key="12">
    <source>
        <dbReference type="Pfam" id="PF02775"/>
    </source>
</evidence>
<comment type="cofactor">
    <cofactor evidence="2">
        <name>thiamine diphosphate</name>
        <dbReference type="ChEBI" id="CHEBI:58937"/>
    </cofactor>
</comment>
<keyword evidence="6 9" id="KW-0460">Magnesium</keyword>
<dbReference type="AlphaFoldDB" id="A0A198FEB4"/>
<dbReference type="InterPro" id="IPR029035">
    <property type="entry name" value="DHS-like_NAD/FAD-binding_dom"/>
</dbReference>
<comment type="similarity">
    <text evidence="3 10">Belongs to the TPP enzyme family.</text>
</comment>
<dbReference type="PANTHER" id="PTHR43452:SF30">
    <property type="entry name" value="PYRUVATE DECARBOXYLASE ISOZYME 1-RELATED"/>
    <property type="match status" value="1"/>
</dbReference>
<feature type="binding site" evidence="9">
    <location>
        <position position="461"/>
    </location>
    <ligand>
        <name>Mg(2+)</name>
        <dbReference type="ChEBI" id="CHEBI:18420"/>
    </ligand>
</feature>
<dbReference type="GO" id="GO:0005829">
    <property type="term" value="C:cytosol"/>
    <property type="evidence" value="ECO:0007669"/>
    <property type="project" value="TreeGrafter"/>
</dbReference>
<name>A0A198FEB4_9GAMM</name>
<dbReference type="OrthoDB" id="9785953at2"/>
<dbReference type="PIRSF" id="PIRSF036565">
    <property type="entry name" value="Pyruvt_ip_decrb"/>
    <property type="match status" value="1"/>
</dbReference>
<comment type="cofactor">
    <cofactor evidence="9">
        <name>Mg(2+)</name>
        <dbReference type="ChEBI" id="CHEBI:18420"/>
    </cofactor>
    <text evidence="9">Binds 1 Mg(2+) per subunit.</text>
</comment>
<dbReference type="Pfam" id="PF02776">
    <property type="entry name" value="TPP_enzyme_N"/>
    <property type="match status" value="1"/>
</dbReference>
<dbReference type="InterPro" id="IPR029061">
    <property type="entry name" value="THDP-binding"/>
</dbReference>
<dbReference type="EC" id="4.1.1.-" evidence="14"/>
<dbReference type="InterPro" id="IPR047214">
    <property type="entry name" value="TPP_PDC_IPDC"/>
</dbReference>
<dbReference type="CDD" id="cd02005">
    <property type="entry name" value="TPP_PDC_IPDC"/>
    <property type="match status" value="1"/>
</dbReference>
<feature type="domain" description="Thiamine pyrophosphate enzyme N-terminal TPP-binding" evidence="13">
    <location>
        <begin position="4"/>
        <end position="107"/>
    </location>
</feature>
<evidence type="ECO:0000256" key="5">
    <source>
        <dbReference type="ARBA" id="ARBA00022793"/>
    </source>
</evidence>
<dbReference type="GO" id="GO:0000287">
    <property type="term" value="F:magnesium ion binding"/>
    <property type="evidence" value="ECO:0007669"/>
    <property type="project" value="InterPro"/>
</dbReference>